<evidence type="ECO:0000313" key="2">
    <source>
        <dbReference type="Proteomes" id="UP001239111"/>
    </source>
</evidence>
<dbReference type="Proteomes" id="UP001239111">
    <property type="component" value="Chromosome 3"/>
</dbReference>
<protein>
    <submittedName>
        <fullName evidence="1">Uncharacterized protein</fullName>
    </submittedName>
</protein>
<name>A0ACC2NIJ0_9HYME</name>
<proteinExistence type="predicted"/>
<dbReference type="EMBL" id="CM056743">
    <property type="protein sequence ID" value="KAJ8670062.1"/>
    <property type="molecule type" value="Genomic_DNA"/>
</dbReference>
<gene>
    <name evidence="1" type="ORF">QAD02_001321</name>
</gene>
<comment type="caution">
    <text evidence="1">The sequence shown here is derived from an EMBL/GenBank/DDBJ whole genome shotgun (WGS) entry which is preliminary data.</text>
</comment>
<sequence>MEVVSRADDTNQLLVQEINSTNQNETASGHNSFEPIFAKSPTENLDYRPSKMRKYSDWKAQSVKNASRASTAGATKESDDDIIFIEEVIKSQPPKSTMLLAALGGIKQTNPAAISGKGTTHSIQDTRWRKSSNLSIKPRCQEQLGRPIPIPPPTPGVITGVKPWKPLTFPRTMQGLEAALSLIQGEYGVVSNNLGGPQIVEAAGVVMISADRLCWICKKCYKIIKDKSQKKEWLAHRIHVLGLENSIARMDCACGRSGYRTR</sequence>
<accession>A0ACC2NIJ0</accession>
<evidence type="ECO:0000313" key="1">
    <source>
        <dbReference type="EMBL" id="KAJ8670062.1"/>
    </source>
</evidence>
<keyword evidence="2" id="KW-1185">Reference proteome</keyword>
<organism evidence="1 2">
    <name type="scientific">Eretmocerus hayati</name>
    <dbReference type="NCBI Taxonomy" id="131215"/>
    <lineage>
        <taxon>Eukaryota</taxon>
        <taxon>Metazoa</taxon>
        <taxon>Ecdysozoa</taxon>
        <taxon>Arthropoda</taxon>
        <taxon>Hexapoda</taxon>
        <taxon>Insecta</taxon>
        <taxon>Pterygota</taxon>
        <taxon>Neoptera</taxon>
        <taxon>Endopterygota</taxon>
        <taxon>Hymenoptera</taxon>
        <taxon>Apocrita</taxon>
        <taxon>Proctotrupomorpha</taxon>
        <taxon>Chalcidoidea</taxon>
        <taxon>Aphelinidae</taxon>
        <taxon>Aphelininae</taxon>
        <taxon>Eretmocerus</taxon>
    </lineage>
</organism>
<reference evidence="1" key="1">
    <citation type="submission" date="2023-04" db="EMBL/GenBank/DDBJ databases">
        <title>A chromosome-level genome assembly of the parasitoid wasp Eretmocerus hayati.</title>
        <authorList>
            <person name="Zhong Y."/>
            <person name="Liu S."/>
            <person name="Liu Y."/>
        </authorList>
    </citation>
    <scope>NUCLEOTIDE SEQUENCE</scope>
    <source>
        <strain evidence="1">ZJU_SS_LIU_2023</strain>
    </source>
</reference>